<comment type="similarity">
    <text evidence="4">Belongs to the HSF family.</text>
</comment>
<accession>A0A7S2CLQ5</accession>
<dbReference type="Pfam" id="PF00447">
    <property type="entry name" value="HSF_DNA-bind"/>
    <property type="match status" value="1"/>
</dbReference>
<feature type="compositionally biased region" description="Low complexity" evidence="5">
    <location>
        <begin position="126"/>
        <end position="138"/>
    </location>
</feature>
<dbReference type="SUPFAM" id="SSF46785">
    <property type="entry name" value="Winged helix' DNA-binding domain"/>
    <property type="match status" value="1"/>
</dbReference>
<protein>
    <recommendedName>
        <fullName evidence="6">HSF-type DNA-binding domain-containing protein</fullName>
    </recommendedName>
</protein>
<dbReference type="InterPro" id="IPR036388">
    <property type="entry name" value="WH-like_DNA-bd_sf"/>
</dbReference>
<dbReference type="GO" id="GO:0005634">
    <property type="term" value="C:nucleus"/>
    <property type="evidence" value="ECO:0007669"/>
    <property type="project" value="UniProtKB-SubCell"/>
</dbReference>
<feature type="region of interest" description="Disordered" evidence="5">
    <location>
        <begin position="381"/>
        <end position="447"/>
    </location>
</feature>
<comment type="subcellular location">
    <subcellularLocation>
        <location evidence="1">Nucleus</location>
    </subcellularLocation>
</comment>
<dbReference type="AlphaFoldDB" id="A0A7S2CLQ5"/>
<evidence type="ECO:0000256" key="5">
    <source>
        <dbReference type="SAM" id="MobiDB-lite"/>
    </source>
</evidence>
<reference evidence="7" key="1">
    <citation type="submission" date="2021-01" db="EMBL/GenBank/DDBJ databases">
        <authorList>
            <person name="Corre E."/>
            <person name="Pelletier E."/>
            <person name="Niang G."/>
            <person name="Scheremetjew M."/>
            <person name="Finn R."/>
            <person name="Kale V."/>
            <person name="Holt S."/>
            <person name="Cochrane G."/>
            <person name="Meng A."/>
            <person name="Brown T."/>
            <person name="Cohen L."/>
        </authorList>
    </citation>
    <scope>NUCLEOTIDE SEQUENCE</scope>
    <source>
        <strain evidence="7">UTEX LB 985</strain>
    </source>
</reference>
<name>A0A7S2CLQ5_9EUKA</name>
<feature type="compositionally biased region" description="Pro residues" evidence="5">
    <location>
        <begin position="417"/>
        <end position="432"/>
    </location>
</feature>
<evidence type="ECO:0000313" key="7">
    <source>
        <dbReference type="EMBL" id="CAD9429133.1"/>
    </source>
</evidence>
<proteinExistence type="inferred from homology"/>
<feature type="compositionally biased region" description="Pro residues" evidence="5">
    <location>
        <begin position="392"/>
        <end position="404"/>
    </location>
</feature>
<feature type="region of interest" description="Disordered" evidence="5">
    <location>
        <begin position="98"/>
        <end position="138"/>
    </location>
</feature>
<sequence length="566" mass="61140">MTATDDPSTSQVPTPIALIAKTWEMVTAGHEEIGFSDDGMYIIVHNTERCAIHVMPLYFNHKVYASWVRGINACGFHKVPGRDHRWFHEHFHREHPEWLEQIKRRPPPSRGRPGSSTGEGRRRTKAPPAKETAAPSTAIIPHVPLSVADLHPERLRLQQAMAEEAHLERALAEIREGNFWQRFEAVRMMHMMLTRHSAARQEHAKADPAITVLQPALASDATCPLLQLCKSTSALQLCDKTAGPGPAEVKAMVEGVEMTQAEEMVEAMALDDDQSCGSVDDCSRPSDKSSEPDHLHSSLVVSSQDVQRLLDELGVGEAALDSVMCGSCDDGAGCEQACGCEHGCGRGKVADQTVKREVNVESLPLPIPLHLPVKLERIPSSSSAATADADLPEPPSPSSTPSPPSSLCLPPTLADLPLPPPLPEVPQPPSPDASPHDSPYRSASPAEPCYANMEHTTMEHTSMVPCALEATMMAHLPGRLAELLPELLPGLLPGTSAEMVCGSSECPLSRYGAHTHKTVAQLPPVGSAERQYLEEYVDRCFSSMTRSLGQEAALGQAHVSHAVPCA</sequence>
<dbReference type="SMART" id="SM00415">
    <property type="entry name" value="HSF"/>
    <property type="match status" value="1"/>
</dbReference>
<organism evidence="7">
    <name type="scientific">Haptolina brevifila</name>
    <dbReference type="NCBI Taxonomy" id="156173"/>
    <lineage>
        <taxon>Eukaryota</taxon>
        <taxon>Haptista</taxon>
        <taxon>Haptophyta</taxon>
        <taxon>Prymnesiophyceae</taxon>
        <taxon>Prymnesiales</taxon>
        <taxon>Prymnesiaceae</taxon>
        <taxon>Haptolina</taxon>
    </lineage>
</organism>
<dbReference type="GO" id="GO:0003700">
    <property type="term" value="F:DNA-binding transcription factor activity"/>
    <property type="evidence" value="ECO:0007669"/>
    <property type="project" value="InterPro"/>
</dbReference>
<dbReference type="InterPro" id="IPR000232">
    <property type="entry name" value="HSF_DNA-bd"/>
</dbReference>
<feature type="compositionally biased region" description="Basic and acidic residues" evidence="5">
    <location>
        <begin position="281"/>
        <end position="296"/>
    </location>
</feature>
<dbReference type="Gene3D" id="1.10.10.10">
    <property type="entry name" value="Winged helix-like DNA-binding domain superfamily/Winged helix DNA-binding domain"/>
    <property type="match status" value="1"/>
</dbReference>
<dbReference type="GO" id="GO:0043565">
    <property type="term" value="F:sequence-specific DNA binding"/>
    <property type="evidence" value="ECO:0007669"/>
    <property type="project" value="InterPro"/>
</dbReference>
<evidence type="ECO:0000256" key="4">
    <source>
        <dbReference type="RuleBase" id="RU004020"/>
    </source>
</evidence>
<evidence type="ECO:0000256" key="1">
    <source>
        <dbReference type="ARBA" id="ARBA00004123"/>
    </source>
</evidence>
<keyword evidence="3" id="KW-0539">Nucleus</keyword>
<feature type="compositionally biased region" description="Low complexity" evidence="5">
    <location>
        <begin position="405"/>
        <end position="416"/>
    </location>
</feature>
<keyword evidence="2" id="KW-0238">DNA-binding</keyword>
<evidence type="ECO:0000259" key="6">
    <source>
        <dbReference type="SMART" id="SM00415"/>
    </source>
</evidence>
<dbReference type="EMBL" id="HBGU01018084">
    <property type="protein sequence ID" value="CAD9429133.1"/>
    <property type="molecule type" value="Transcribed_RNA"/>
</dbReference>
<dbReference type="PANTHER" id="PTHR10015:SF427">
    <property type="entry name" value="HEAT SHOCK FACTOR PROTEIN"/>
    <property type="match status" value="1"/>
</dbReference>
<evidence type="ECO:0000256" key="2">
    <source>
        <dbReference type="ARBA" id="ARBA00023125"/>
    </source>
</evidence>
<evidence type="ECO:0000256" key="3">
    <source>
        <dbReference type="ARBA" id="ARBA00023242"/>
    </source>
</evidence>
<dbReference type="InterPro" id="IPR036390">
    <property type="entry name" value="WH_DNA-bd_sf"/>
</dbReference>
<feature type="region of interest" description="Disordered" evidence="5">
    <location>
        <begin position="274"/>
        <end position="296"/>
    </location>
</feature>
<feature type="domain" description="HSF-type DNA-binding" evidence="6">
    <location>
        <begin position="14"/>
        <end position="105"/>
    </location>
</feature>
<gene>
    <name evidence="7" type="ORF">CBRE1094_LOCUS9810</name>
</gene>
<dbReference type="PANTHER" id="PTHR10015">
    <property type="entry name" value="HEAT SHOCK TRANSCRIPTION FACTOR"/>
    <property type="match status" value="1"/>
</dbReference>